<dbReference type="Gene3D" id="1.10.10.10">
    <property type="entry name" value="Winged helix-like DNA-binding domain superfamily/Winged helix DNA-binding domain"/>
    <property type="match status" value="4"/>
</dbReference>
<evidence type="ECO:0000313" key="11">
    <source>
        <dbReference type="Proteomes" id="UP000002754"/>
    </source>
</evidence>
<keyword evidence="11" id="KW-1185">Reference proteome</keyword>
<dbReference type="Pfam" id="PF21981">
    <property type="entry name" value="RecX_HTH3"/>
    <property type="match status" value="2"/>
</dbReference>
<keyword evidence="4 5" id="KW-0963">Cytoplasm</keyword>
<name>A0A094WP09_ALKAL</name>
<evidence type="ECO:0000259" key="6">
    <source>
        <dbReference type="Pfam" id="PF02631"/>
    </source>
</evidence>
<evidence type="ECO:0000256" key="1">
    <source>
        <dbReference type="ARBA" id="ARBA00004496"/>
    </source>
</evidence>
<dbReference type="InterPro" id="IPR036388">
    <property type="entry name" value="WH-like_DNA-bd_sf"/>
</dbReference>
<gene>
    <name evidence="5" type="primary">recX</name>
    <name evidence="10" type="ORF">AJ85_05955</name>
    <name evidence="9" type="ORF">BALCAV_0208680</name>
</gene>
<dbReference type="Pfam" id="PF21982">
    <property type="entry name" value="RecX_HTH1"/>
    <property type="match status" value="1"/>
</dbReference>
<feature type="domain" description="RecX first three-helical" evidence="8">
    <location>
        <begin position="68"/>
        <end position="104"/>
    </location>
</feature>
<dbReference type="RefSeq" id="WP_003322937.1">
    <property type="nucleotide sequence ID" value="NZ_ALPT02000023.1"/>
</dbReference>
<evidence type="ECO:0000259" key="8">
    <source>
        <dbReference type="Pfam" id="PF21982"/>
    </source>
</evidence>
<dbReference type="Proteomes" id="UP000297014">
    <property type="component" value="Unassembled WGS sequence"/>
</dbReference>
<evidence type="ECO:0000313" key="12">
    <source>
        <dbReference type="Proteomes" id="UP000297014"/>
    </source>
</evidence>
<feature type="domain" description="RecX second three-helical" evidence="6">
    <location>
        <begin position="113"/>
        <end position="154"/>
    </location>
</feature>
<evidence type="ECO:0000256" key="3">
    <source>
        <dbReference type="ARBA" id="ARBA00018111"/>
    </source>
</evidence>
<dbReference type="GO" id="GO:0005737">
    <property type="term" value="C:cytoplasm"/>
    <property type="evidence" value="ECO:0007669"/>
    <property type="project" value="UniProtKB-SubCell"/>
</dbReference>
<proteinExistence type="inferred from homology"/>
<dbReference type="OrthoDB" id="5421057at2"/>
<comment type="similarity">
    <text evidence="2 5">Belongs to the RecX family.</text>
</comment>
<evidence type="ECO:0000313" key="9">
    <source>
        <dbReference type="EMBL" id="KGA97698.1"/>
    </source>
</evidence>
<accession>A0A094WP09</accession>
<dbReference type="Pfam" id="PF02631">
    <property type="entry name" value="RecX_HTH2"/>
    <property type="match status" value="1"/>
</dbReference>
<feature type="domain" description="RecX third three-helical" evidence="7">
    <location>
        <begin position="220"/>
        <end position="268"/>
    </location>
</feature>
<dbReference type="InterPro" id="IPR053926">
    <property type="entry name" value="RecX_HTH_1st"/>
</dbReference>
<protein>
    <recommendedName>
        <fullName evidence="3 5">Regulatory protein RecX</fullName>
    </recommendedName>
</protein>
<comment type="subcellular location">
    <subcellularLocation>
        <location evidence="1 5">Cytoplasm</location>
    </subcellularLocation>
</comment>
<reference evidence="10 12" key="2">
    <citation type="submission" date="2014-01" db="EMBL/GenBank/DDBJ databases">
        <title>Draft genome sequencing of Bacillus alcalophilus CGMCC 1.3604.</title>
        <authorList>
            <person name="Yang J."/>
            <person name="Diao L."/>
            <person name="Yang S."/>
        </authorList>
    </citation>
    <scope>NUCLEOTIDE SEQUENCE [LARGE SCALE GENOMIC DNA]</scope>
    <source>
        <strain evidence="10 12">CGMCC 1.3604</strain>
    </source>
</reference>
<dbReference type="NCBIfam" id="NF010733">
    <property type="entry name" value="PRK14135.1"/>
    <property type="match status" value="1"/>
</dbReference>
<dbReference type="EMBL" id="JALP01000079">
    <property type="protein sequence ID" value="THG91268.1"/>
    <property type="molecule type" value="Genomic_DNA"/>
</dbReference>
<dbReference type="Proteomes" id="UP000002754">
    <property type="component" value="Unassembled WGS sequence"/>
</dbReference>
<organism evidence="9 11">
    <name type="scientific">Alkalihalobacillus alcalophilus ATCC 27647 = CGMCC 1.3604</name>
    <dbReference type="NCBI Taxonomy" id="1218173"/>
    <lineage>
        <taxon>Bacteria</taxon>
        <taxon>Bacillati</taxon>
        <taxon>Bacillota</taxon>
        <taxon>Bacilli</taxon>
        <taxon>Bacillales</taxon>
        <taxon>Bacillaceae</taxon>
        <taxon>Alkalihalobacillus</taxon>
    </lineage>
</organism>
<comment type="caution">
    <text evidence="9">The sequence shown here is derived from an EMBL/GenBank/DDBJ whole genome shotgun (WGS) entry which is preliminary data.</text>
</comment>
<dbReference type="AlphaFoldDB" id="A0A094WP09"/>
<dbReference type="eggNOG" id="COG2137">
    <property type="taxonomic scope" value="Bacteria"/>
</dbReference>
<evidence type="ECO:0000259" key="7">
    <source>
        <dbReference type="Pfam" id="PF21981"/>
    </source>
</evidence>
<dbReference type="PANTHER" id="PTHR33602">
    <property type="entry name" value="REGULATORY PROTEIN RECX FAMILY PROTEIN"/>
    <property type="match status" value="1"/>
</dbReference>
<dbReference type="STRING" id="1218173.BALCAV_0208680"/>
<comment type="function">
    <text evidence="5">Modulates RecA activity.</text>
</comment>
<dbReference type="PANTHER" id="PTHR33602:SF1">
    <property type="entry name" value="REGULATORY PROTEIN RECX FAMILY PROTEIN"/>
    <property type="match status" value="1"/>
</dbReference>
<dbReference type="InterPro" id="IPR053924">
    <property type="entry name" value="RecX_HTH_2nd"/>
</dbReference>
<evidence type="ECO:0000256" key="4">
    <source>
        <dbReference type="ARBA" id="ARBA00022490"/>
    </source>
</evidence>
<dbReference type="EMBL" id="ALPT02000023">
    <property type="protein sequence ID" value="KGA97698.1"/>
    <property type="molecule type" value="Genomic_DNA"/>
</dbReference>
<dbReference type="HAMAP" id="MF_01114">
    <property type="entry name" value="RecX"/>
    <property type="match status" value="1"/>
</dbReference>
<reference evidence="9 11" key="1">
    <citation type="journal article" date="2014" name="Genome Announc.">
        <title>Draft Genome Sequence of Bacillus alcalophilus AV1934, a Classic Alkaliphile Isolated from Human Feces in 1934.</title>
        <authorList>
            <person name="Attie O."/>
            <person name="Jayaprakash A."/>
            <person name="Shah H."/>
            <person name="Paulsen I.T."/>
            <person name="Morino M."/>
            <person name="Takahashi Y."/>
            <person name="Narumi I."/>
            <person name="Sachidanandam R."/>
            <person name="Satoh K."/>
            <person name="Ito M."/>
            <person name="Krulwich T.A."/>
        </authorList>
    </citation>
    <scope>NUCLEOTIDE SEQUENCE [LARGE SCALE GENOMIC DNA]</scope>
    <source>
        <strain evidence="9 11">AV1934</strain>
    </source>
</reference>
<dbReference type="InterPro" id="IPR003783">
    <property type="entry name" value="Regulatory_RecX"/>
</dbReference>
<dbReference type="InterPro" id="IPR053925">
    <property type="entry name" value="RecX_HTH_3rd"/>
</dbReference>
<evidence type="ECO:0000256" key="2">
    <source>
        <dbReference type="ARBA" id="ARBA00009695"/>
    </source>
</evidence>
<sequence>MKVTITKITAHKRFKQRYHLFFNKGNGEEYGFSIDEDVLIKRGIKKGLEIDQEELEQIVDEDEKKKTYHLSIHYLSYRMRSVFELVEYLQGKERKKEHIEYTVQLLLEQKLLNDEEFAKSFVRTKKNTQLKGPLKLKQELKQKGISEAIIEGALREFSFAEQIEKLTKWLMKQKPSMRESAHALKQKQQNRLQAKGFSHAVIQIAYDEVDADLDNDSDQDAEWQALCFQAEKLKRKYKTKYNTYEYEQKLKQGLYQKGFPIDEITRFIEKDKENETF</sequence>
<evidence type="ECO:0000313" key="10">
    <source>
        <dbReference type="EMBL" id="THG91268.1"/>
    </source>
</evidence>
<dbReference type="GO" id="GO:0006282">
    <property type="term" value="P:regulation of DNA repair"/>
    <property type="evidence" value="ECO:0007669"/>
    <property type="project" value="UniProtKB-UniRule"/>
</dbReference>
<evidence type="ECO:0000256" key="5">
    <source>
        <dbReference type="HAMAP-Rule" id="MF_01114"/>
    </source>
</evidence>
<feature type="domain" description="RecX third three-helical" evidence="7">
    <location>
        <begin position="161"/>
        <end position="203"/>
    </location>
</feature>